<name>A0ABN6K0M0_9BURK</name>
<dbReference type="PIRSF" id="PIRSF000137">
    <property type="entry name" value="Alcohol_oxidase"/>
    <property type="match status" value="1"/>
</dbReference>
<feature type="domain" description="Glucose-methanol-choline oxidoreductase N-terminal" evidence="6">
    <location>
        <begin position="77"/>
        <end position="100"/>
    </location>
</feature>
<dbReference type="SUPFAM" id="SSF54373">
    <property type="entry name" value="FAD-linked reductases, C-terminal domain"/>
    <property type="match status" value="1"/>
</dbReference>
<dbReference type="Gene3D" id="3.30.560.10">
    <property type="entry name" value="Glucose Oxidase, domain 3"/>
    <property type="match status" value="1"/>
</dbReference>
<dbReference type="InterPro" id="IPR000172">
    <property type="entry name" value="GMC_OxRdtase_N"/>
</dbReference>
<dbReference type="EMBL" id="AP024959">
    <property type="protein sequence ID" value="BCZ85626.1"/>
    <property type="molecule type" value="Genomic_DNA"/>
</dbReference>
<evidence type="ECO:0000256" key="3">
    <source>
        <dbReference type="ARBA" id="ARBA00022630"/>
    </source>
</evidence>
<evidence type="ECO:0000256" key="1">
    <source>
        <dbReference type="ARBA" id="ARBA00001974"/>
    </source>
</evidence>
<dbReference type="SUPFAM" id="SSF51905">
    <property type="entry name" value="FAD/NAD(P)-binding domain"/>
    <property type="match status" value="1"/>
</dbReference>
<evidence type="ECO:0000259" key="7">
    <source>
        <dbReference type="PROSITE" id="PS00624"/>
    </source>
</evidence>
<comment type="similarity">
    <text evidence="2 5">Belongs to the GMC oxidoreductase family.</text>
</comment>
<dbReference type="Pfam" id="PF05199">
    <property type="entry name" value="GMC_oxred_C"/>
    <property type="match status" value="1"/>
</dbReference>
<evidence type="ECO:0000256" key="2">
    <source>
        <dbReference type="ARBA" id="ARBA00010790"/>
    </source>
</evidence>
<dbReference type="InterPro" id="IPR007867">
    <property type="entry name" value="GMC_OxRtase_C"/>
</dbReference>
<sequence length="536" mass="58234">MYDYIVIGGGSAGSAVVGRLVEAGAKVLLLEAGPRDKNPLVHIPAGFTRLLSTDLLYHYETEPQTGLDARPRIVPQGRVLGGGSSVNALIYIRGQREDYDEWARLGNSGWSYDEVLPYFRRAEDNERLNDRYHGVGGPLGVSDLSQRCELTTAFVRAGQQAGIPFSHDFNGERQSGVGFNQITTRNNRRCSAAVAYLRHAEASGRLTIRTGVRVDRILIEQRRAVGVEYRDNGQVVREKGCKEVILSGGAVQSPRLLMLSGIGHAGELARHGIEVVQDLPGVGSNLQDHIEFPAVAYCTGRYGYYGQDSIVNTLKNGMQYLLFKSGPVTSNVTEACAFVNVDDPEDRPNIQMHFVPIVFLDLDQDHVKSAGATINPCVLRPQSRGEIRLKSADPSATLSIDPKYFQHAEDRRLAVEGLKKAREILAQPALRAYTGEEALPGASISTDAALMDYIRKRAKTVYHPVGTCQMGITKRAVVDPELRVRGVAGLRVIDASVMPNLISGNTNAASIMIGEKGADYVLGKGALRDQALAAVA</sequence>
<geneLocation type="plasmid" evidence="8 9">
    <name>pPT365</name>
</geneLocation>
<dbReference type="InterPro" id="IPR012132">
    <property type="entry name" value="GMC_OxRdtase"/>
</dbReference>
<organism evidence="8 9">
    <name type="scientific">Paraburkholderia terrae</name>
    <dbReference type="NCBI Taxonomy" id="311230"/>
    <lineage>
        <taxon>Bacteria</taxon>
        <taxon>Pseudomonadati</taxon>
        <taxon>Pseudomonadota</taxon>
        <taxon>Betaproteobacteria</taxon>
        <taxon>Burkholderiales</taxon>
        <taxon>Burkholderiaceae</taxon>
        <taxon>Paraburkholderia</taxon>
    </lineage>
</organism>
<feature type="domain" description="Glucose-methanol-choline oxidoreductase N-terminal" evidence="7">
    <location>
        <begin position="249"/>
        <end position="263"/>
    </location>
</feature>
<dbReference type="PROSITE" id="PS00623">
    <property type="entry name" value="GMC_OXRED_1"/>
    <property type="match status" value="1"/>
</dbReference>
<evidence type="ECO:0000259" key="6">
    <source>
        <dbReference type="PROSITE" id="PS00623"/>
    </source>
</evidence>
<keyword evidence="8" id="KW-0614">Plasmid</keyword>
<keyword evidence="3 5" id="KW-0285">Flavoprotein</keyword>
<evidence type="ECO:0000256" key="4">
    <source>
        <dbReference type="ARBA" id="ARBA00022827"/>
    </source>
</evidence>
<dbReference type="InterPro" id="IPR036188">
    <property type="entry name" value="FAD/NAD-bd_sf"/>
</dbReference>
<evidence type="ECO:0000313" key="9">
    <source>
        <dbReference type="Proteomes" id="UP001319874"/>
    </source>
</evidence>
<keyword evidence="9" id="KW-1185">Reference proteome</keyword>
<comment type="cofactor">
    <cofactor evidence="1">
        <name>FAD</name>
        <dbReference type="ChEBI" id="CHEBI:57692"/>
    </cofactor>
</comment>
<keyword evidence="4 5" id="KW-0274">FAD</keyword>
<accession>A0ABN6K0M0</accession>
<dbReference type="PANTHER" id="PTHR11552">
    <property type="entry name" value="GLUCOSE-METHANOL-CHOLINE GMC OXIDOREDUCTASE"/>
    <property type="match status" value="1"/>
</dbReference>
<protein>
    <submittedName>
        <fullName evidence="8">Sorbose dehydrogenase</fullName>
    </submittedName>
</protein>
<dbReference type="PROSITE" id="PS00624">
    <property type="entry name" value="GMC_OXRED_2"/>
    <property type="match status" value="1"/>
</dbReference>
<dbReference type="PANTHER" id="PTHR11552:SF147">
    <property type="entry name" value="CHOLINE DEHYDROGENASE, MITOCHONDRIAL"/>
    <property type="match status" value="1"/>
</dbReference>
<reference evidence="8 9" key="1">
    <citation type="journal article" date="2022" name="Front. Microbiol.">
        <title>Identification and characterization of a novel class of self-sufficient cytochrome P450 hydroxylase involved in cyclohexanecarboxylate degradation in Paraburkholderia terrae strain KU-64.</title>
        <authorList>
            <person name="Yamamoto T."/>
            <person name="Hasegawa Y."/>
            <person name="Iwaki H."/>
        </authorList>
    </citation>
    <scope>NUCLEOTIDE SEQUENCE [LARGE SCALE GENOMIC DNA]</scope>
    <source>
        <strain evidence="8 9">KU-64</strain>
    </source>
</reference>
<dbReference type="Proteomes" id="UP001319874">
    <property type="component" value="Plasmid pPT365"/>
</dbReference>
<evidence type="ECO:0000313" key="8">
    <source>
        <dbReference type="EMBL" id="BCZ85626.1"/>
    </source>
</evidence>
<dbReference type="Pfam" id="PF00732">
    <property type="entry name" value="GMC_oxred_N"/>
    <property type="match status" value="1"/>
</dbReference>
<dbReference type="Gene3D" id="3.50.50.60">
    <property type="entry name" value="FAD/NAD(P)-binding domain"/>
    <property type="match status" value="1"/>
</dbReference>
<evidence type="ECO:0000256" key="5">
    <source>
        <dbReference type="RuleBase" id="RU003968"/>
    </source>
</evidence>
<dbReference type="RefSeq" id="WP_229517996.1">
    <property type="nucleotide sequence ID" value="NZ_AP024959.1"/>
</dbReference>
<proteinExistence type="inferred from homology"/>
<gene>
    <name evidence="8" type="ORF">PTKU64_93010</name>
</gene>